<reference evidence="2 3" key="1">
    <citation type="submission" date="2019-02" db="EMBL/GenBank/DDBJ databases">
        <title>Deep-cultivation of Planctomycetes and their phenomic and genomic characterization uncovers novel biology.</title>
        <authorList>
            <person name="Wiegand S."/>
            <person name="Jogler M."/>
            <person name="Boedeker C."/>
            <person name="Pinto D."/>
            <person name="Vollmers J."/>
            <person name="Rivas-Marin E."/>
            <person name="Kohn T."/>
            <person name="Peeters S.H."/>
            <person name="Heuer A."/>
            <person name="Rast P."/>
            <person name="Oberbeckmann S."/>
            <person name="Bunk B."/>
            <person name="Jeske O."/>
            <person name="Meyerdierks A."/>
            <person name="Storesund J.E."/>
            <person name="Kallscheuer N."/>
            <person name="Luecker S."/>
            <person name="Lage O.M."/>
            <person name="Pohl T."/>
            <person name="Merkel B.J."/>
            <person name="Hornburger P."/>
            <person name="Mueller R.-W."/>
            <person name="Bruemmer F."/>
            <person name="Labrenz M."/>
            <person name="Spormann A.M."/>
            <person name="Op den Camp H."/>
            <person name="Overmann J."/>
            <person name="Amann R."/>
            <person name="Jetten M.S.M."/>
            <person name="Mascher T."/>
            <person name="Medema M.H."/>
            <person name="Devos D.P."/>
            <person name="Kaster A.-K."/>
            <person name="Ovreas L."/>
            <person name="Rohde M."/>
            <person name="Galperin M.Y."/>
            <person name="Jogler C."/>
        </authorList>
    </citation>
    <scope>NUCLEOTIDE SEQUENCE [LARGE SCALE GENOMIC DNA]</scope>
    <source>
        <strain evidence="2 3">Mal4</strain>
    </source>
</reference>
<dbReference type="SMART" id="SM00327">
    <property type="entry name" value="VWA"/>
    <property type="match status" value="1"/>
</dbReference>
<accession>A0A517ZD66</accession>
<evidence type="ECO:0000313" key="3">
    <source>
        <dbReference type="Proteomes" id="UP000320496"/>
    </source>
</evidence>
<feature type="domain" description="VWFA" evidence="1">
    <location>
        <begin position="87"/>
        <end position="259"/>
    </location>
</feature>
<dbReference type="PANTHER" id="PTHR33608">
    <property type="entry name" value="BLL2464 PROTEIN"/>
    <property type="match status" value="1"/>
</dbReference>
<evidence type="ECO:0000259" key="1">
    <source>
        <dbReference type="SMART" id="SM00327"/>
    </source>
</evidence>
<name>A0A517ZD66_9PLAN</name>
<organism evidence="2 3">
    <name type="scientific">Maioricimonas rarisocia</name>
    <dbReference type="NCBI Taxonomy" id="2528026"/>
    <lineage>
        <taxon>Bacteria</taxon>
        <taxon>Pseudomonadati</taxon>
        <taxon>Planctomycetota</taxon>
        <taxon>Planctomycetia</taxon>
        <taxon>Planctomycetales</taxon>
        <taxon>Planctomycetaceae</taxon>
        <taxon>Maioricimonas</taxon>
    </lineage>
</organism>
<proteinExistence type="predicted"/>
<dbReference type="Gene3D" id="3.40.50.410">
    <property type="entry name" value="von Willebrand factor, type A domain"/>
    <property type="match status" value="1"/>
</dbReference>
<gene>
    <name evidence="2" type="ORF">Mal4_47890</name>
</gene>
<dbReference type="InterPro" id="IPR002035">
    <property type="entry name" value="VWF_A"/>
</dbReference>
<dbReference type="Pfam" id="PF01882">
    <property type="entry name" value="DUF58"/>
    <property type="match status" value="1"/>
</dbReference>
<protein>
    <submittedName>
        <fullName evidence="2">VWA domain containing CoxE-like protein</fullName>
    </submittedName>
</protein>
<dbReference type="KEGG" id="mri:Mal4_47890"/>
<dbReference type="Proteomes" id="UP000320496">
    <property type="component" value="Chromosome"/>
</dbReference>
<dbReference type="AlphaFoldDB" id="A0A517ZD66"/>
<sequence>MSLFSRQSDAPLEDPTALARFGHLDVVARLVVEGYMIGQHKSPFKGSSVEFVEHRQYYPGDEIRHIDWRAFGKTGRYYIKEFEEETNLRAYLLVDASGSMGYGESTLTKFEYARQLAASLGYLLLTQRDAVGLVTFDTGIRDRIEPSTNPQNFQRVTQALEAREPGSETSLAGIVSRLAPTLKRRSLVIIISDLFDEIGPLQKALQQLRHDRHEVILFQTIAPEEEDFPFSRPTQFRSLERAGHRILVDPHRLRAIYLEQYQKFERELIRTCGNAGVDLHKMITSAPYHTALGAYLDDRTRQKRKR</sequence>
<dbReference type="CDD" id="cd00198">
    <property type="entry name" value="vWFA"/>
    <property type="match status" value="1"/>
</dbReference>
<dbReference type="InterPro" id="IPR036465">
    <property type="entry name" value="vWFA_dom_sf"/>
</dbReference>
<dbReference type="InterPro" id="IPR002881">
    <property type="entry name" value="DUF58"/>
</dbReference>
<dbReference type="RefSeq" id="WP_197443744.1">
    <property type="nucleotide sequence ID" value="NZ_CP036275.1"/>
</dbReference>
<evidence type="ECO:0000313" key="2">
    <source>
        <dbReference type="EMBL" id="QDU40433.1"/>
    </source>
</evidence>
<dbReference type="PANTHER" id="PTHR33608:SF7">
    <property type="entry name" value="DUF58 DOMAIN-CONTAINING PROTEIN"/>
    <property type="match status" value="1"/>
</dbReference>
<dbReference type="EMBL" id="CP036275">
    <property type="protein sequence ID" value="QDU40433.1"/>
    <property type="molecule type" value="Genomic_DNA"/>
</dbReference>
<dbReference type="SUPFAM" id="SSF53300">
    <property type="entry name" value="vWA-like"/>
    <property type="match status" value="1"/>
</dbReference>
<keyword evidence="3" id="KW-1185">Reference proteome</keyword>